<dbReference type="PANTHER" id="PTHR11461:SF211">
    <property type="entry name" value="GH10112P-RELATED"/>
    <property type="match status" value="1"/>
</dbReference>
<comment type="caution">
    <text evidence="4">The sequence shown here is derived from an EMBL/GenBank/DDBJ whole genome shotgun (WGS) entry which is preliminary data.</text>
</comment>
<accession>A0ABP1GS79</accession>
<proteinExistence type="inferred from homology"/>
<dbReference type="InterPro" id="IPR036186">
    <property type="entry name" value="Serpin_sf"/>
</dbReference>
<keyword evidence="5" id="KW-1185">Reference proteome</keyword>
<reference evidence="4 5" key="1">
    <citation type="submission" date="2024-07" db="EMBL/GenBank/DDBJ databases">
        <authorList>
            <person name="Akdeniz Z."/>
        </authorList>
    </citation>
    <scope>NUCLEOTIDE SEQUENCE [LARGE SCALE GENOMIC DNA]</scope>
</reference>
<dbReference type="Proteomes" id="UP001642409">
    <property type="component" value="Unassembled WGS sequence"/>
</dbReference>
<gene>
    <name evidence="4" type="ORF">HINF_LOCUS4828</name>
</gene>
<evidence type="ECO:0000313" key="5">
    <source>
        <dbReference type="Proteomes" id="UP001642409"/>
    </source>
</evidence>
<dbReference type="InterPro" id="IPR042185">
    <property type="entry name" value="Serpin_sf_2"/>
</dbReference>
<dbReference type="Gene3D" id="3.30.497.10">
    <property type="entry name" value="Antithrombin, subunit I, domain 2"/>
    <property type="match status" value="1"/>
</dbReference>
<evidence type="ECO:0000256" key="2">
    <source>
        <dbReference type="RuleBase" id="RU000411"/>
    </source>
</evidence>
<evidence type="ECO:0000256" key="1">
    <source>
        <dbReference type="ARBA" id="ARBA00009500"/>
    </source>
</evidence>
<dbReference type="InterPro" id="IPR042178">
    <property type="entry name" value="Serpin_sf_1"/>
</dbReference>
<organism evidence="4 5">
    <name type="scientific">Hexamita inflata</name>
    <dbReference type="NCBI Taxonomy" id="28002"/>
    <lineage>
        <taxon>Eukaryota</taxon>
        <taxon>Metamonada</taxon>
        <taxon>Diplomonadida</taxon>
        <taxon>Hexamitidae</taxon>
        <taxon>Hexamitinae</taxon>
        <taxon>Hexamita</taxon>
    </lineage>
</organism>
<dbReference type="SMART" id="SM00093">
    <property type="entry name" value="SERPIN"/>
    <property type="match status" value="1"/>
</dbReference>
<dbReference type="SUPFAM" id="SSF56574">
    <property type="entry name" value="Serpins"/>
    <property type="match status" value="1"/>
</dbReference>
<feature type="domain" description="Serpin" evidence="3">
    <location>
        <begin position="75"/>
        <end position="404"/>
    </location>
</feature>
<dbReference type="InterPro" id="IPR000215">
    <property type="entry name" value="Serpin_fam"/>
</dbReference>
<dbReference type="PANTHER" id="PTHR11461">
    <property type="entry name" value="SERINE PROTEASE INHIBITOR, SERPIN"/>
    <property type="match status" value="1"/>
</dbReference>
<dbReference type="InterPro" id="IPR023796">
    <property type="entry name" value="Serpin_dom"/>
</dbReference>
<dbReference type="EMBL" id="CAXDID020000009">
    <property type="protein sequence ID" value="CAL5978532.1"/>
    <property type="molecule type" value="Genomic_DNA"/>
</dbReference>
<dbReference type="Gene3D" id="2.30.39.10">
    <property type="entry name" value="Alpha-1-antitrypsin, domain 1"/>
    <property type="match status" value="1"/>
</dbReference>
<evidence type="ECO:0000259" key="3">
    <source>
        <dbReference type="SMART" id="SM00093"/>
    </source>
</evidence>
<evidence type="ECO:0000313" key="4">
    <source>
        <dbReference type="EMBL" id="CAL5978532.1"/>
    </source>
</evidence>
<dbReference type="Pfam" id="PF00079">
    <property type="entry name" value="Serpin"/>
    <property type="match status" value="1"/>
</dbReference>
<sequence>MEQLTLARIVGILQLRSLYTEVSLYTENEIYLLIKITQCEKSRNFDETFIGYSKLDCGIEDIPPPTMLTLNKHAQKVTKFIDFTSKSTCYSPFSLMHALSILVKCSSDASIKELVSKLEFDEQEMHKFSDSMKRDSSVTLAANIFDSHIEKIAKDFEATMLKLFEFVPEKLVSAAQVNSWCAEHTKNKIKEIVESIDGISTILISAIHFKAAWAVKFDPKLTVEKQFKGFKGASTVQIMHLEKKLHYGENKSVQIARLSYSNSALQALIILPRESTPAAFNAALCEKNLKVALLEETITLQLPRFKIESKFYLKEALTALGVKKIFNSVDCTKTLGEVLQVQDVIQKTFMEVNEEGTEAAAVTAIIELSYSKPVENKQMICDRPFWFLLVNEIGGIVFATSVVE</sequence>
<comment type="similarity">
    <text evidence="1 2">Belongs to the serpin family.</text>
</comment>
<name>A0ABP1GS79_9EUKA</name>
<protein>
    <submittedName>
        <fullName evidence="4">Serpin_1</fullName>
    </submittedName>
</protein>